<evidence type="ECO:0000313" key="2">
    <source>
        <dbReference type="EMBL" id="SFC47534.1"/>
    </source>
</evidence>
<proteinExistence type="predicted"/>
<dbReference type="STRING" id="402385.SAMN05421848_1543"/>
<dbReference type="InterPro" id="IPR002491">
    <property type="entry name" value="ABC_transptr_periplasmic_BD"/>
</dbReference>
<organism evidence="2 3">
    <name type="scientific">Kushneria avicenniae</name>
    <dbReference type="NCBI Taxonomy" id="402385"/>
    <lineage>
        <taxon>Bacteria</taxon>
        <taxon>Pseudomonadati</taxon>
        <taxon>Pseudomonadota</taxon>
        <taxon>Gammaproteobacteria</taxon>
        <taxon>Oceanospirillales</taxon>
        <taxon>Halomonadaceae</taxon>
        <taxon>Kushneria</taxon>
    </lineage>
</organism>
<dbReference type="PANTHER" id="PTHR30535:SF7">
    <property type="entry name" value="IRON(III) DICITRATE-BINDING PROTEIN"/>
    <property type="match status" value="1"/>
</dbReference>
<dbReference type="EMBL" id="FOLY01000003">
    <property type="protein sequence ID" value="SFC47534.1"/>
    <property type="molecule type" value="Genomic_DNA"/>
</dbReference>
<feature type="domain" description="Fe/B12 periplasmic-binding" evidence="1">
    <location>
        <begin position="85"/>
        <end position="379"/>
    </location>
</feature>
<dbReference type="Gene3D" id="3.40.50.1980">
    <property type="entry name" value="Nitrogenase molybdenum iron protein domain"/>
    <property type="match status" value="2"/>
</dbReference>
<dbReference type="InterPro" id="IPR050902">
    <property type="entry name" value="ABC_Transporter_SBP"/>
</dbReference>
<evidence type="ECO:0000313" key="3">
    <source>
        <dbReference type="Proteomes" id="UP000199046"/>
    </source>
</evidence>
<dbReference type="SUPFAM" id="SSF53807">
    <property type="entry name" value="Helical backbone' metal receptor"/>
    <property type="match status" value="1"/>
</dbReference>
<keyword evidence="3" id="KW-1185">Reference proteome</keyword>
<dbReference type="OrthoDB" id="9797850at2"/>
<dbReference type="PANTHER" id="PTHR30535">
    <property type="entry name" value="VITAMIN B12-BINDING PROTEIN"/>
    <property type="match status" value="1"/>
</dbReference>
<sequence length="386" mass="41801">MNNAPCPAESCSLLSAGFVGYVHGLIHRLLTGHPLMLSALFRPALLVLLLMTPTLQAHASDSDDHYPVTLDNCGRQITFEAPPQRAVSIGQNTTEILLSLGLADHMAASAVWIGEVPDTLRAANDRVPRLSSTVPGFESVLGQDPDLVAAQFETDVGPRGRVASREQFASLGVPTYLSPTDCVGRVYGGDANSDGARTKAFDMALVYREIEELADIFDVSNRGNELINTLQARETRAVSEAAGMPQDLSMVWWFSSAELTGDAWVAGTLGAPGYIMKTLGAHNVIDSHEEWPAVSWERIASMDPDVIVLGEMNRRNFPADDISQKIDFLEHDPVTREMSAVRHHRFIVLDAQAMNPTLRTVEGLETVAEGLKGLGLTDTDASNETP</sequence>
<reference evidence="3" key="1">
    <citation type="submission" date="2016-10" db="EMBL/GenBank/DDBJ databases">
        <authorList>
            <person name="Varghese N."/>
            <person name="Submissions S."/>
        </authorList>
    </citation>
    <scope>NUCLEOTIDE SEQUENCE [LARGE SCALE GENOMIC DNA]</scope>
    <source>
        <strain evidence="3">DSM 23439</strain>
    </source>
</reference>
<evidence type="ECO:0000259" key="1">
    <source>
        <dbReference type="PROSITE" id="PS50983"/>
    </source>
</evidence>
<dbReference type="PROSITE" id="PS50983">
    <property type="entry name" value="FE_B12_PBP"/>
    <property type="match status" value="1"/>
</dbReference>
<gene>
    <name evidence="2" type="ORF">SAMN05421848_1543</name>
</gene>
<name>A0A1I1JG60_9GAMM</name>
<dbReference type="Proteomes" id="UP000199046">
    <property type="component" value="Unassembled WGS sequence"/>
</dbReference>
<dbReference type="Pfam" id="PF01497">
    <property type="entry name" value="Peripla_BP_2"/>
    <property type="match status" value="1"/>
</dbReference>
<protein>
    <submittedName>
        <fullName evidence="2">Iron complex transport system substrate-binding protein</fullName>
    </submittedName>
</protein>
<dbReference type="AlphaFoldDB" id="A0A1I1JG60"/>
<accession>A0A1I1JG60</accession>